<keyword evidence="3 6" id="KW-0378">Hydrolase</keyword>
<accession>A0A6J0C9A8</accession>
<evidence type="ECO:0000256" key="3">
    <source>
        <dbReference type="ARBA" id="ARBA00022801"/>
    </source>
</evidence>
<dbReference type="SUPFAM" id="SSF53474">
    <property type="entry name" value="alpha/beta-Hydrolases"/>
    <property type="match status" value="1"/>
</dbReference>
<dbReference type="GO" id="GO:0052689">
    <property type="term" value="F:carboxylic ester hydrolase activity"/>
    <property type="evidence" value="ECO:0007669"/>
    <property type="project" value="UniProtKB-KW"/>
</dbReference>
<dbReference type="GeneID" id="107226616"/>
<dbReference type="Gene3D" id="3.40.50.1820">
    <property type="entry name" value="alpha/beta hydrolase"/>
    <property type="match status" value="1"/>
</dbReference>
<dbReference type="Proteomes" id="UP000829291">
    <property type="component" value="Chromosome 1"/>
</dbReference>
<keyword evidence="6" id="KW-0732">Signal</keyword>
<dbReference type="InterPro" id="IPR019819">
    <property type="entry name" value="Carboxylesterase_B_CS"/>
</dbReference>
<gene>
    <name evidence="9" type="primary">LOC107226616</name>
</gene>
<dbReference type="InterPro" id="IPR002018">
    <property type="entry name" value="CarbesteraseB"/>
</dbReference>
<dbReference type="KEGG" id="nlo:107226616"/>
<dbReference type="InterPro" id="IPR029058">
    <property type="entry name" value="AB_hydrolase_fold"/>
</dbReference>
<proteinExistence type="inferred from homology"/>
<dbReference type="AlphaFoldDB" id="A0A6J0C9A8"/>
<evidence type="ECO:0000313" key="8">
    <source>
        <dbReference type="Proteomes" id="UP000829291"/>
    </source>
</evidence>
<feature type="signal peptide" evidence="6">
    <location>
        <begin position="1"/>
        <end position="29"/>
    </location>
</feature>
<keyword evidence="5" id="KW-0325">Glycoprotein</keyword>
<keyword evidence="4" id="KW-1015">Disulfide bond</keyword>
<keyword evidence="8" id="KW-1185">Reference proteome</keyword>
<evidence type="ECO:0000256" key="5">
    <source>
        <dbReference type="ARBA" id="ARBA00023180"/>
    </source>
</evidence>
<organism evidence="9">
    <name type="scientific">Neodiprion lecontei</name>
    <name type="common">Redheaded pine sawfly</name>
    <dbReference type="NCBI Taxonomy" id="441921"/>
    <lineage>
        <taxon>Eukaryota</taxon>
        <taxon>Metazoa</taxon>
        <taxon>Ecdysozoa</taxon>
        <taxon>Arthropoda</taxon>
        <taxon>Hexapoda</taxon>
        <taxon>Insecta</taxon>
        <taxon>Pterygota</taxon>
        <taxon>Neoptera</taxon>
        <taxon>Endopterygota</taxon>
        <taxon>Hymenoptera</taxon>
        <taxon>Tenthredinoidea</taxon>
        <taxon>Diprionidae</taxon>
        <taxon>Diprioninae</taxon>
        <taxon>Neodiprion</taxon>
    </lineage>
</organism>
<dbReference type="PROSITE" id="PS00941">
    <property type="entry name" value="CARBOXYLESTERASE_B_2"/>
    <property type="match status" value="1"/>
</dbReference>
<dbReference type="PANTHER" id="PTHR43142:SF1">
    <property type="entry name" value="CARBOXYLIC ESTER HYDROLASE"/>
    <property type="match status" value="1"/>
</dbReference>
<dbReference type="InParanoid" id="A0A6J0C9A8"/>
<sequence length="566" mass="63308">MDIRIKREMMSAQIICFACVLLIPAVILAVEEVELEIEQGKLKGIKSKTLLDQKPLYMFTGIPYAKSIQGPNKFKVAEPPESWSGVYDATHQGSGCVSYCMMRHKVVGEDDCLFLNVYTPEPNKDARKAVMVFFHGGGFNMGSAETDFYGPYFIVEEDVVLVTVNSRLGVFGFLSTEDSAAPGNLGLKDQNVALKWVQENIQYFGGCPHRVTIFGQSSGGASVQYHMMSPMSAGLFQNALSQGGSAVAPWAITHHAKEAAFKLGKALGIDTTDSAILLKELTQLPSYEIVEAAMTVDQTENAMNGHNNAFIPSVEPDVGQEVFLPADPWELIMKGKVSDVPYMAGLNLNETLFLKSALITSADMMNEHFENFLPDDLNVTDTAQQKQIADMMRKFYLDDKPLTKDLLREFGQMTMDVMFTCPVQIPLTIINSLKSTPTYNYLFIYDSYLGIFKVMGFYDGTEGVIHGDEMGFILHNRFLNSVPQPGSDQERVTRLLTKLWANFAKTGNPTPALDEYITMNWEPMGKENNYAIIDRELTMDKNMFKERIDFWLPIYKNVIGDFAKLF</sequence>
<evidence type="ECO:0000256" key="6">
    <source>
        <dbReference type="RuleBase" id="RU361235"/>
    </source>
</evidence>
<comment type="similarity">
    <text evidence="1 6">Belongs to the type-B carboxylesterase/lipase family.</text>
</comment>
<feature type="chain" id="PRO_5044982522" description="Carboxylic ester hydrolase" evidence="6">
    <location>
        <begin position="30"/>
        <end position="566"/>
    </location>
</feature>
<feature type="domain" description="Carboxylesterase type B" evidence="7">
    <location>
        <begin position="34"/>
        <end position="551"/>
    </location>
</feature>
<protein>
    <recommendedName>
        <fullName evidence="6">Carboxylic ester hydrolase</fullName>
        <ecNumber evidence="6">3.1.1.-</ecNumber>
    </recommendedName>
</protein>
<dbReference type="PANTHER" id="PTHR43142">
    <property type="entry name" value="CARBOXYLIC ESTER HYDROLASE"/>
    <property type="match status" value="1"/>
</dbReference>
<evidence type="ECO:0000256" key="1">
    <source>
        <dbReference type="ARBA" id="ARBA00005964"/>
    </source>
</evidence>
<dbReference type="OrthoDB" id="19653at2759"/>
<name>A0A6J0C9A8_NEOLC</name>
<evidence type="ECO:0000259" key="7">
    <source>
        <dbReference type="Pfam" id="PF00135"/>
    </source>
</evidence>
<evidence type="ECO:0000256" key="2">
    <source>
        <dbReference type="ARBA" id="ARBA00022487"/>
    </source>
</evidence>
<dbReference type="InterPro" id="IPR019826">
    <property type="entry name" value="Carboxylesterase_B_AS"/>
</dbReference>
<keyword evidence="2" id="KW-0719">Serine esterase</keyword>
<evidence type="ECO:0000256" key="4">
    <source>
        <dbReference type="ARBA" id="ARBA00023157"/>
    </source>
</evidence>
<dbReference type="Pfam" id="PF00135">
    <property type="entry name" value="COesterase"/>
    <property type="match status" value="1"/>
</dbReference>
<reference evidence="9" key="1">
    <citation type="submission" date="2025-08" db="UniProtKB">
        <authorList>
            <consortium name="RefSeq"/>
        </authorList>
    </citation>
    <scope>IDENTIFICATION</scope>
    <source>
        <tissue evidence="9">Thorax and Abdomen</tissue>
    </source>
</reference>
<dbReference type="RefSeq" id="XP_015522980.2">
    <property type="nucleotide sequence ID" value="XM_015667494.2"/>
</dbReference>
<evidence type="ECO:0000313" key="9">
    <source>
        <dbReference type="RefSeq" id="XP_015522980.2"/>
    </source>
</evidence>
<dbReference type="PROSITE" id="PS00122">
    <property type="entry name" value="CARBOXYLESTERASE_B_1"/>
    <property type="match status" value="1"/>
</dbReference>
<dbReference type="EC" id="3.1.1.-" evidence="6"/>